<organism evidence="1 2">
    <name type="scientific">Fumia xinanensis</name>
    <dbReference type="NCBI Taxonomy" id="2763659"/>
    <lineage>
        <taxon>Bacteria</taxon>
        <taxon>Bacillati</taxon>
        <taxon>Bacillota</taxon>
        <taxon>Clostridia</taxon>
        <taxon>Eubacteriales</taxon>
        <taxon>Oscillospiraceae</taxon>
        <taxon>Fumia</taxon>
    </lineage>
</organism>
<dbReference type="EMBL" id="JACRSV010000002">
    <property type="protein sequence ID" value="MBC8560276.1"/>
    <property type="molecule type" value="Genomic_DNA"/>
</dbReference>
<evidence type="ECO:0000313" key="1">
    <source>
        <dbReference type="EMBL" id="MBC8560276.1"/>
    </source>
</evidence>
<reference evidence="1" key="1">
    <citation type="submission" date="2020-08" db="EMBL/GenBank/DDBJ databases">
        <title>Genome public.</title>
        <authorList>
            <person name="Liu C."/>
            <person name="Sun Q."/>
        </authorList>
    </citation>
    <scope>NUCLEOTIDE SEQUENCE</scope>
    <source>
        <strain evidence="1">NSJ-33</strain>
    </source>
</reference>
<gene>
    <name evidence="1" type="ORF">H8710_09390</name>
</gene>
<proteinExistence type="predicted"/>
<keyword evidence="2" id="KW-1185">Reference proteome</keyword>
<name>A0A926E6W8_9FIRM</name>
<evidence type="ECO:0000313" key="2">
    <source>
        <dbReference type="Proteomes" id="UP000610760"/>
    </source>
</evidence>
<dbReference type="Proteomes" id="UP000610760">
    <property type="component" value="Unassembled WGS sequence"/>
</dbReference>
<comment type="caution">
    <text evidence="1">The sequence shown here is derived from an EMBL/GenBank/DDBJ whole genome shotgun (WGS) entry which is preliminary data.</text>
</comment>
<dbReference type="RefSeq" id="WP_249295251.1">
    <property type="nucleotide sequence ID" value="NZ_JACRSV010000002.1"/>
</dbReference>
<sequence>MRVLLESAKAHGELNFKYYLDQQKLYLINGIVCDRNEAGNFMWTCYLASKGYGNDLQNMLAEGGSLVLEKRWDEAEDAFMRWEGIRYFYQLLGKDEEFMRKHLPKYRHPWIQN</sequence>
<dbReference type="AlphaFoldDB" id="A0A926E6W8"/>
<accession>A0A926E6W8</accession>
<protein>
    <submittedName>
        <fullName evidence="1">Uncharacterized protein</fullName>
    </submittedName>
</protein>